<accession>A0ABR5FB29</accession>
<gene>
    <name evidence="1" type="ORF">ABW16_19450</name>
</gene>
<evidence type="ECO:0000313" key="1">
    <source>
        <dbReference type="EMBL" id="KLO26479.1"/>
    </source>
</evidence>
<comment type="caution">
    <text evidence="1">The sequence shown here is derived from an EMBL/GenBank/DDBJ whole genome shotgun (WGS) entry which is preliminary data.</text>
</comment>
<evidence type="ECO:0008006" key="3">
    <source>
        <dbReference type="Google" id="ProtNLM"/>
    </source>
</evidence>
<organism evidence="1 2">
    <name type="scientific">Mycolicibacter heraklionensis</name>
    <dbReference type="NCBI Taxonomy" id="512402"/>
    <lineage>
        <taxon>Bacteria</taxon>
        <taxon>Bacillati</taxon>
        <taxon>Actinomycetota</taxon>
        <taxon>Actinomycetes</taxon>
        <taxon>Mycobacteriales</taxon>
        <taxon>Mycobacteriaceae</taxon>
        <taxon>Mycolicibacter</taxon>
    </lineage>
</organism>
<name>A0ABR5FB29_9MYCO</name>
<evidence type="ECO:0000313" key="2">
    <source>
        <dbReference type="Proteomes" id="UP000036464"/>
    </source>
</evidence>
<protein>
    <recommendedName>
        <fullName evidence="3">ESX-1 secretion-associated protein EspA/EspE-like domain-containing protein</fullName>
    </recommendedName>
</protein>
<keyword evidence="2" id="KW-1185">Reference proteome</keyword>
<dbReference type="Proteomes" id="UP000036464">
    <property type="component" value="Unassembled WGS sequence"/>
</dbReference>
<dbReference type="EMBL" id="LDPO01000021">
    <property type="protein sequence ID" value="KLO26479.1"/>
    <property type="molecule type" value="Genomic_DNA"/>
</dbReference>
<sequence length="164" mass="18227">MVKGVSKVSNPQFQVIRELTRVSLPVDDGYLFRLGVALYGFASVSGFMLEIVSYLDPPADRQAISERPAGAILDQFRSAAKKWKGAPIQQAASTAATEFERLNSERSDFVHAYPITGVAGAQILLRRFEEKGKYFEVTDAFLDDFVSRLTRVSDALYVIRDVVT</sequence>
<proteinExistence type="predicted"/>
<reference evidence="1 2" key="1">
    <citation type="submission" date="2015-05" db="EMBL/GenBank/DDBJ databases">
        <title>Genome sequence of Mycobacterium heraklionense Davo strain.</title>
        <authorList>
            <person name="Greninger A.L."/>
            <person name="Cunningham G."/>
            <person name="Miller S."/>
        </authorList>
    </citation>
    <scope>NUCLEOTIDE SEQUENCE [LARGE SCALE GENOMIC DNA]</scope>
    <source>
        <strain evidence="1 2">Davo</strain>
    </source>
</reference>